<comment type="caution">
    <text evidence="1">The sequence shown here is derived from an EMBL/GenBank/DDBJ whole genome shotgun (WGS) entry which is preliminary data.</text>
</comment>
<protein>
    <submittedName>
        <fullName evidence="1">Uncharacterized protein</fullName>
    </submittedName>
</protein>
<reference evidence="1 2" key="1">
    <citation type="journal article" date="2014" name="Genome Announc.">
        <title>Draft genome sequences of six enterohepatic helicobacter species isolated from humans and one from rhesus macaques.</title>
        <authorList>
            <person name="Shen Z."/>
            <person name="Sheh A."/>
            <person name="Young S.K."/>
            <person name="Abouelliel A."/>
            <person name="Ward D.V."/>
            <person name="Earl A.M."/>
            <person name="Fox J.G."/>
        </authorList>
    </citation>
    <scope>NUCLEOTIDE SEQUENCE [LARGE SCALE GENOMIC DNA]</scope>
    <source>
        <strain evidence="1 2">ATCC 43879</strain>
    </source>
</reference>
<organism evidence="1 2">
    <name type="scientific">Helicobacter bilis ATCC 43879</name>
    <dbReference type="NCBI Taxonomy" id="613026"/>
    <lineage>
        <taxon>Bacteria</taxon>
        <taxon>Pseudomonadati</taxon>
        <taxon>Campylobacterota</taxon>
        <taxon>Epsilonproteobacteria</taxon>
        <taxon>Campylobacterales</taxon>
        <taxon>Helicobacteraceae</taxon>
        <taxon>Helicobacter</taxon>
    </lineage>
</organism>
<accession>C3XFM5</accession>
<evidence type="ECO:0000313" key="1">
    <source>
        <dbReference type="EMBL" id="EEO23814.1"/>
    </source>
</evidence>
<name>C3XFM5_9HELI</name>
<proteinExistence type="predicted"/>
<dbReference type="OrthoDB" id="10016739at2"/>
<dbReference type="EMBL" id="ACDN02000061">
    <property type="protein sequence ID" value="EEO23814.1"/>
    <property type="molecule type" value="Genomic_DNA"/>
</dbReference>
<sequence length="541" mass="63857">MKVENIAKTYNTLTKYIRDTIFCNNGENRIMYKVKNKFYFISEKDNTCKCVCEVDSSFLECMDTDLKENVIFSDFIHGDYDIEKQLKEHNSKHVFAIFDSIVAEIDRHDLLESSFFSFCIHQIEKENNIVYSESETDSSIDTNMQEAQETETDFNAENTESSIKDNEIDMQRLKQFNEYKEFKYLLKRIYSINYIIQNQREYIAKIEKQEVIKDKIKEAQNDLIYYKNRKQSFIERIQELSCNKAVMNYMLEILRTKTPLRHTFAPLPLYTERLKEQGYKEYELRNTTIYFSEKENSEYVIIDNCLNIECFDFNGIEIILEGNEKIDINLLENIKEYMRKNIIDIDKAEFEANTENKYINDMQSIIKEANITDKDTIEKIMCLKDDISKHVKLIESLHNEKEAKIEFEKIFKLHFIDIAMTYPQAYNGIANNQILKEKLKEVIFEAIKQENTESIARKDFSNKSLQNTESKQELDLKAKKKSLLTFSMKDISLSHKQHKSLTDYKHIDSFNSVIEKRVIKAVIAKERSPPKAKAKSGAKRG</sequence>
<keyword evidence="2" id="KW-1185">Reference proteome</keyword>
<dbReference type="RefSeq" id="WP_005218050.1">
    <property type="nucleotide sequence ID" value="NZ_KI392040.1"/>
</dbReference>
<gene>
    <name evidence="1" type="ORF">HRAG_00871</name>
</gene>
<dbReference type="AlphaFoldDB" id="C3XFM5"/>
<dbReference type="HOGENOM" id="CLU_037510_0_0_7"/>
<evidence type="ECO:0000313" key="2">
    <source>
        <dbReference type="Proteomes" id="UP000005085"/>
    </source>
</evidence>
<dbReference type="Proteomes" id="UP000005085">
    <property type="component" value="Unassembled WGS sequence"/>
</dbReference>